<accession>A0A1T5GF53</accession>
<dbReference type="STRING" id="889453.SAMN03080601_01840"/>
<keyword evidence="2" id="KW-1185">Reference proteome</keyword>
<dbReference type="KEGG" id="asx:CDL62_01685"/>
<reference evidence="1 2" key="1">
    <citation type="submission" date="2017-02" db="EMBL/GenBank/DDBJ databases">
        <authorList>
            <person name="Peterson S.W."/>
        </authorList>
    </citation>
    <scope>NUCLEOTIDE SEQUENCE [LARGE SCALE GENOMIC DNA]</scope>
    <source>
        <strain evidence="1 2">DSM 24412</strain>
    </source>
</reference>
<dbReference type="EMBL" id="FUYV01000009">
    <property type="protein sequence ID" value="SKC07031.1"/>
    <property type="molecule type" value="Genomic_DNA"/>
</dbReference>
<dbReference type="Proteomes" id="UP000191055">
    <property type="component" value="Unassembled WGS sequence"/>
</dbReference>
<gene>
    <name evidence="1" type="ORF">SAMN03080601_01840</name>
</gene>
<organism evidence="1 2">
    <name type="scientific">Alkalitalea saponilacus</name>
    <dbReference type="NCBI Taxonomy" id="889453"/>
    <lineage>
        <taxon>Bacteria</taxon>
        <taxon>Pseudomonadati</taxon>
        <taxon>Bacteroidota</taxon>
        <taxon>Bacteroidia</taxon>
        <taxon>Marinilabiliales</taxon>
        <taxon>Marinilabiliaceae</taxon>
        <taxon>Alkalitalea</taxon>
    </lineage>
</organism>
<name>A0A1T5GF53_9BACT</name>
<protein>
    <submittedName>
        <fullName evidence="1">Uncharacterized protein</fullName>
    </submittedName>
</protein>
<evidence type="ECO:0000313" key="1">
    <source>
        <dbReference type="EMBL" id="SKC07031.1"/>
    </source>
</evidence>
<dbReference type="AlphaFoldDB" id="A0A1T5GF53"/>
<proteinExistence type="predicted"/>
<sequence>MKNKLIFVIATGFFAAATVLNMNMLQMTNIGDVSLENMINVANATPEIDGGLLDEFTVYGSSTYNGGSGSATILWLQVWMQDVYNPTQQEIDNMRRDLAKPRSEQDRTFTYYNASHAFSISIGAMYKGGTGQAGYTYGAPSGSNTVTRKCCGDDFWQRCTHLPPCEAYM</sequence>
<evidence type="ECO:0000313" key="2">
    <source>
        <dbReference type="Proteomes" id="UP000191055"/>
    </source>
</evidence>